<keyword evidence="1" id="KW-0812">Transmembrane</keyword>
<organism evidence="2 3">
    <name type="scientific">Rubellimicrobium mesophilum DSM 19309</name>
    <dbReference type="NCBI Taxonomy" id="442562"/>
    <lineage>
        <taxon>Bacteria</taxon>
        <taxon>Pseudomonadati</taxon>
        <taxon>Pseudomonadota</taxon>
        <taxon>Alphaproteobacteria</taxon>
        <taxon>Rhodobacterales</taxon>
        <taxon>Roseobacteraceae</taxon>
        <taxon>Rubellimicrobium</taxon>
    </lineage>
</organism>
<evidence type="ECO:0000256" key="1">
    <source>
        <dbReference type="SAM" id="Phobius"/>
    </source>
</evidence>
<accession>A0A017HHM5</accession>
<dbReference type="Proteomes" id="UP000019666">
    <property type="component" value="Unassembled WGS sequence"/>
</dbReference>
<comment type="caution">
    <text evidence="2">The sequence shown here is derived from an EMBL/GenBank/DDBJ whole genome shotgun (WGS) entry which is preliminary data.</text>
</comment>
<protein>
    <recommendedName>
        <fullName evidence="4">Glucose-inhibited division protein A</fullName>
    </recommendedName>
</protein>
<dbReference type="RefSeq" id="WP_037282060.1">
    <property type="nucleotide sequence ID" value="NZ_KK088600.1"/>
</dbReference>
<dbReference type="HOGENOM" id="CLU_2917119_0_0_5"/>
<keyword evidence="1" id="KW-0472">Membrane</keyword>
<evidence type="ECO:0000313" key="2">
    <source>
        <dbReference type="EMBL" id="EYD73856.1"/>
    </source>
</evidence>
<keyword evidence="3" id="KW-1185">Reference proteome</keyword>
<evidence type="ECO:0008006" key="4">
    <source>
        <dbReference type="Google" id="ProtNLM"/>
    </source>
</evidence>
<sequence>MNYVVALLLPPLSILFAGRPFLAIVVFLFWLPAIIFSGGLGHPIFILLAWIVIYQGHEDRRARRFGRDA</sequence>
<dbReference type="OrthoDB" id="7875260at2"/>
<dbReference type="EMBL" id="AOSK01000128">
    <property type="protein sequence ID" value="EYD73856.1"/>
    <property type="molecule type" value="Genomic_DNA"/>
</dbReference>
<dbReference type="AlphaFoldDB" id="A0A017HHM5"/>
<dbReference type="PATRIC" id="fig|442562.3.peg.4520"/>
<name>A0A017HHM5_9RHOB</name>
<proteinExistence type="predicted"/>
<dbReference type="STRING" id="442562.Rumeso_04591"/>
<evidence type="ECO:0000313" key="3">
    <source>
        <dbReference type="Proteomes" id="UP000019666"/>
    </source>
</evidence>
<reference evidence="2 3" key="1">
    <citation type="submission" date="2013-02" db="EMBL/GenBank/DDBJ databases">
        <authorList>
            <person name="Fiebig A."/>
            <person name="Goeker M."/>
            <person name="Klenk H.-P.P."/>
        </authorList>
    </citation>
    <scope>NUCLEOTIDE SEQUENCE [LARGE SCALE GENOMIC DNA]</scope>
    <source>
        <strain evidence="2 3">DSM 19309</strain>
    </source>
</reference>
<gene>
    <name evidence="2" type="ORF">Rumeso_04591</name>
</gene>
<keyword evidence="1" id="KW-1133">Transmembrane helix</keyword>
<feature type="transmembrane region" description="Helical" evidence="1">
    <location>
        <begin position="33"/>
        <end position="54"/>
    </location>
</feature>